<organism evidence="3 4">
    <name type="scientific">Clathrus columnatus</name>
    <dbReference type="NCBI Taxonomy" id="1419009"/>
    <lineage>
        <taxon>Eukaryota</taxon>
        <taxon>Fungi</taxon>
        <taxon>Dikarya</taxon>
        <taxon>Basidiomycota</taxon>
        <taxon>Agaricomycotina</taxon>
        <taxon>Agaricomycetes</taxon>
        <taxon>Phallomycetidae</taxon>
        <taxon>Phallales</taxon>
        <taxon>Clathraceae</taxon>
        <taxon>Clathrus</taxon>
    </lineage>
</organism>
<gene>
    <name evidence="3" type="ORF">Clacol_003217</name>
</gene>
<feature type="region of interest" description="Disordered" evidence="1">
    <location>
        <begin position="1"/>
        <end position="21"/>
    </location>
</feature>
<evidence type="ECO:0000313" key="3">
    <source>
        <dbReference type="EMBL" id="GJJ08996.1"/>
    </source>
</evidence>
<keyword evidence="4" id="KW-1185">Reference proteome</keyword>
<dbReference type="EMBL" id="BPWL01000003">
    <property type="protein sequence ID" value="GJJ08996.1"/>
    <property type="molecule type" value="Genomic_DNA"/>
</dbReference>
<dbReference type="AlphaFoldDB" id="A0AAV5A7L6"/>
<proteinExistence type="predicted"/>
<reference evidence="3" key="1">
    <citation type="submission" date="2021-10" db="EMBL/GenBank/DDBJ databases">
        <title>De novo Genome Assembly of Clathrus columnatus (Basidiomycota, Fungi) Using Illumina and Nanopore Sequence Data.</title>
        <authorList>
            <person name="Ogiso-Tanaka E."/>
            <person name="Itagaki H."/>
            <person name="Hosoya T."/>
            <person name="Hosaka K."/>
        </authorList>
    </citation>
    <scope>NUCLEOTIDE SEQUENCE</scope>
    <source>
        <strain evidence="3">MO-923</strain>
    </source>
</reference>
<dbReference type="InterPro" id="IPR040976">
    <property type="entry name" value="Pkinase_fungal"/>
</dbReference>
<evidence type="ECO:0000256" key="1">
    <source>
        <dbReference type="SAM" id="MobiDB-lite"/>
    </source>
</evidence>
<comment type="caution">
    <text evidence="3">The sequence shown here is derived from an EMBL/GenBank/DDBJ whole genome shotgun (WGS) entry which is preliminary data.</text>
</comment>
<evidence type="ECO:0000313" key="4">
    <source>
        <dbReference type="Proteomes" id="UP001050691"/>
    </source>
</evidence>
<evidence type="ECO:0000259" key="2">
    <source>
        <dbReference type="Pfam" id="PF17667"/>
    </source>
</evidence>
<feature type="domain" description="Fungal-type protein kinase" evidence="2">
    <location>
        <begin position="140"/>
        <end position="352"/>
    </location>
</feature>
<dbReference type="Proteomes" id="UP001050691">
    <property type="component" value="Unassembled WGS sequence"/>
</dbReference>
<dbReference type="Pfam" id="PF17667">
    <property type="entry name" value="Pkinase_fungal"/>
    <property type="match status" value="2"/>
</dbReference>
<name>A0AAV5A7L6_9AGAM</name>
<feature type="compositionally biased region" description="Polar residues" evidence="1">
    <location>
        <begin position="1"/>
        <end position="11"/>
    </location>
</feature>
<feature type="domain" description="Fungal-type protein kinase" evidence="2">
    <location>
        <begin position="363"/>
        <end position="420"/>
    </location>
</feature>
<accession>A0AAV5A7L6</accession>
<sequence>MSTNSHLSHSTPFKPGLRTGTSKTLATEERSYIRIPKIDDDFINTHFTSLTSLSEIVTKIKMDSFIKTSLLELEKGSNEDKLYAPLAVVFNKVASSVCGPEPMVFHPSYDIRPSGESRREDRLLAPDFSILPPKLTFTYKDKEGKQRIPWSALESVIEVKRGKRWDHPQAIDYIETLLQYRPDKVYTFGMSCNQELYQFYYADACIQKSSPVFRWKDSLDEFIQFVYTLYFNYENDIGRDKSYTLHGVMWQQQPKAVNASARWRVSFDGRTNEVQRIFARKGKGRRTWLGIGQEINEFSTVTNTPEKDRIRIVKDMWRDTSRRFKESEILNHIHKDGYIAGVVRHISASPVSELTVADPIKGDRMKERVVMASTGLRLSACESVLDFLKVMYDLVETHEQLLVKRGVLHRDISWYNVLCKPEHFIGHDKVIEHPTIGKIL</sequence>
<protein>
    <recommendedName>
        <fullName evidence="2">Fungal-type protein kinase domain-containing protein</fullName>
    </recommendedName>
</protein>